<dbReference type="PANTHER" id="PTHR31651:SF36">
    <property type="entry name" value="AUXIN EFFLUX CARRIER FAMILY PROTEIN"/>
    <property type="match status" value="1"/>
</dbReference>
<evidence type="ECO:0000256" key="1">
    <source>
        <dbReference type="ARBA" id="ARBA00004141"/>
    </source>
</evidence>
<keyword evidence="3" id="KW-0813">Transport</keyword>
<feature type="chain" id="PRO_5046183987" evidence="11">
    <location>
        <begin position="23"/>
        <end position="579"/>
    </location>
</feature>
<organism evidence="12 13">
    <name type="scientific">Coccomyxa viridis</name>
    <dbReference type="NCBI Taxonomy" id="1274662"/>
    <lineage>
        <taxon>Eukaryota</taxon>
        <taxon>Viridiplantae</taxon>
        <taxon>Chlorophyta</taxon>
        <taxon>core chlorophytes</taxon>
        <taxon>Trebouxiophyceae</taxon>
        <taxon>Trebouxiophyceae incertae sedis</taxon>
        <taxon>Coccomyxaceae</taxon>
        <taxon>Coccomyxa</taxon>
    </lineage>
</organism>
<dbReference type="PANTHER" id="PTHR31651">
    <property type="match status" value="1"/>
</dbReference>
<proteinExistence type="inferred from homology"/>
<feature type="transmembrane region" description="Helical" evidence="10">
    <location>
        <begin position="547"/>
        <end position="569"/>
    </location>
</feature>
<keyword evidence="6 10" id="KW-0472">Membrane</keyword>
<feature type="region of interest" description="Disordered" evidence="9">
    <location>
        <begin position="394"/>
        <end position="428"/>
    </location>
</feature>
<protein>
    <submittedName>
        <fullName evidence="12">G6542 protein</fullName>
    </submittedName>
</protein>
<gene>
    <name evidence="12" type="primary">g6542</name>
    <name evidence="12" type="ORF">VP750_LOCUS5598</name>
</gene>
<evidence type="ECO:0000256" key="2">
    <source>
        <dbReference type="ARBA" id="ARBA00004308"/>
    </source>
</evidence>
<evidence type="ECO:0000313" key="13">
    <source>
        <dbReference type="Proteomes" id="UP001497392"/>
    </source>
</evidence>
<evidence type="ECO:0000313" key="12">
    <source>
        <dbReference type="EMBL" id="CAL5223939.1"/>
    </source>
</evidence>
<evidence type="ECO:0000256" key="6">
    <source>
        <dbReference type="ARBA" id="ARBA00023136"/>
    </source>
</evidence>
<feature type="transmembrane region" description="Helical" evidence="10">
    <location>
        <begin position="367"/>
        <end position="388"/>
    </location>
</feature>
<evidence type="ECO:0000256" key="9">
    <source>
        <dbReference type="SAM" id="MobiDB-lite"/>
    </source>
</evidence>
<comment type="subcellular location">
    <subcellularLocation>
        <location evidence="2">Endomembrane system</location>
    </subcellularLocation>
    <subcellularLocation>
        <location evidence="1">Membrane</location>
        <topology evidence="1">Multi-pass membrane protein</topology>
    </subcellularLocation>
</comment>
<feature type="compositionally biased region" description="Polar residues" evidence="9">
    <location>
        <begin position="407"/>
        <end position="428"/>
    </location>
</feature>
<evidence type="ECO:0000256" key="3">
    <source>
        <dbReference type="ARBA" id="ARBA00022448"/>
    </source>
</evidence>
<sequence length="579" mass="61169">MGRAPLTLALALPHVTIPQISALESLGAALESCIHDGIFTATISASFKLFLMCGFTGWLLQSGRIPPDSATVLSKVAFNMFIPCMLFTKVASTLSAQPDISLIAIPALALAQVVMGAFFGAFAARVADGSFKRGLSGWHPMKPSKSAQTLALTTAAATGIPNAAPALLARPRDTPSGTRELTTVACTFGNTLTLPLIFMMSLLPAAAFDRAVGYTALFLVGWSPLLWSLGYSQLSSAGSPEERSIAAESKPAKRFGANFEATDVDDEMSTARIALATGAGLKRDSSPQRRAVEGTEAGRKFFRDLRRAYMRISNPPLFGIIAGILVGMSPLGIQLFQPNSAIAMERAAQLPTELRTCLGGLKAVTEVLQLIGGATLAVQTVVLGASLFQKVKKQQRAPEQAERSDARPSTSQAASADSRIQSLSPTGGSVTWSEARVAAGIGLQGDQQGASTSGSESGAEGQNLLRMLWPADATDRRMFACVAVVRSLLVPGTTLLLVRALAALRLLPDDPVCTLSVLIQSAMPSAQNLVLLMQLRKSTQPLAPRMAALLLRIYAFAIIPVTAWITVFMSQPMMQSILV</sequence>
<comment type="similarity">
    <text evidence="8">Belongs to the auxin efflux carrier (TC 2.A.69.2) family.</text>
</comment>
<comment type="function">
    <text evidence="7">Involved in cellular auxin homeostasis by regulating auxin metabolism. Regulates intracellular auxin accumulation at the endoplasmic reticulum and thus auxin availability for nuclear auxin signaling.</text>
</comment>
<evidence type="ECO:0000256" key="8">
    <source>
        <dbReference type="ARBA" id="ARBA00025752"/>
    </source>
</evidence>
<keyword evidence="4 10" id="KW-0812">Transmembrane</keyword>
<dbReference type="EMBL" id="CAXHTA020000009">
    <property type="protein sequence ID" value="CAL5223939.1"/>
    <property type="molecule type" value="Genomic_DNA"/>
</dbReference>
<feature type="transmembrane region" description="Helical" evidence="10">
    <location>
        <begin position="181"/>
        <end position="205"/>
    </location>
</feature>
<dbReference type="InterPro" id="IPR045033">
    <property type="entry name" value="PILS1/3/4/5/7"/>
</dbReference>
<evidence type="ECO:0000256" key="7">
    <source>
        <dbReference type="ARBA" id="ARBA00025100"/>
    </source>
</evidence>
<reference evidence="12 13" key="1">
    <citation type="submission" date="2024-06" db="EMBL/GenBank/DDBJ databases">
        <authorList>
            <person name="Kraege A."/>
            <person name="Thomma B."/>
        </authorList>
    </citation>
    <scope>NUCLEOTIDE SEQUENCE [LARGE SCALE GENOMIC DNA]</scope>
</reference>
<accession>A0ABP1FY74</accession>
<keyword evidence="5 10" id="KW-1133">Transmembrane helix</keyword>
<dbReference type="InterPro" id="IPR004776">
    <property type="entry name" value="Mem_transp_PIN-like"/>
</dbReference>
<evidence type="ECO:0000256" key="10">
    <source>
        <dbReference type="SAM" id="Phobius"/>
    </source>
</evidence>
<feature type="transmembrane region" description="Helical" evidence="10">
    <location>
        <begin position="211"/>
        <end position="229"/>
    </location>
</feature>
<feature type="transmembrane region" description="Helical" evidence="10">
    <location>
        <begin position="38"/>
        <end position="60"/>
    </location>
</feature>
<feature type="signal peptide" evidence="11">
    <location>
        <begin position="1"/>
        <end position="22"/>
    </location>
</feature>
<keyword evidence="13" id="KW-1185">Reference proteome</keyword>
<evidence type="ECO:0000256" key="4">
    <source>
        <dbReference type="ARBA" id="ARBA00022692"/>
    </source>
</evidence>
<feature type="transmembrane region" description="Helical" evidence="10">
    <location>
        <begin position="72"/>
        <end position="91"/>
    </location>
</feature>
<feature type="transmembrane region" description="Helical" evidence="10">
    <location>
        <begin position="103"/>
        <end position="124"/>
    </location>
</feature>
<keyword evidence="11" id="KW-0732">Signal</keyword>
<feature type="transmembrane region" description="Helical" evidence="10">
    <location>
        <begin position="316"/>
        <end position="336"/>
    </location>
</feature>
<dbReference type="Proteomes" id="UP001497392">
    <property type="component" value="Unassembled WGS sequence"/>
</dbReference>
<evidence type="ECO:0000256" key="5">
    <source>
        <dbReference type="ARBA" id="ARBA00022989"/>
    </source>
</evidence>
<dbReference type="Pfam" id="PF03547">
    <property type="entry name" value="Mem_trans"/>
    <property type="match status" value="2"/>
</dbReference>
<name>A0ABP1FY74_9CHLO</name>
<comment type="caution">
    <text evidence="12">The sequence shown here is derived from an EMBL/GenBank/DDBJ whole genome shotgun (WGS) entry which is preliminary data.</text>
</comment>
<feature type="transmembrane region" description="Helical" evidence="10">
    <location>
        <begin position="478"/>
        <end position="502"/>
    </location>
</feature>
<evidence type="ECO:0000256" key="11">
    <source>
        <dbReference type="SAM" id="SignalP"/>
    </source>
</evidence>